<evidence type="ECO:0000256" key="1">
    <source>
        <dbReference type="SAM" id="MobiDB-lite"/>
    </source>
</evidence>
<dbReference type="InterPro" id="IPR043725">
    <property type="entry name" value="DUF5667"/>
</dbReference>
<dbReference type="EMBL" id="MHCJ01000006">
    <property type="protein sequence ID" value="OGY17796.1"/>
    <property type="molecule type" value="Genomic_DNA"/>
</dbReference>
<dbReference type="AlphaFoldDB" id="A0A1G1VQX1"/>
<dbReference type="Proteomes" id="UP000179233">
    <property type="component" value="Unassembled WGS sequence"/>
</dbReference>
<feature type="region of interest" description="Disordered" evidence="1">
    <location>
        <begin position="216"/>
        <end position="246"/>
    </location>
</feature>
<comment type="caution">
    <text evidence="3">The sequence shown here is derived from an EMBL/GenBank/DDBJ whole genome shotgun (WGS) entry which is preliminary data.</text>
</comment>
<proteinExistence type="predicted"/>
<feature type="compositionally biased region" description="Acidic residues" evidence="1">
    <location>
        <begin position="216"/>
        <end position="232"/>
    </location>
</feature>
<protein>
    <recommendedName>
        <fullName evidence="2">DUF5667 domain-containing protein</fullName>
    </recommendedName>
</protein>
<accession>A0A1G1VQX1</accession>
<feature type="compositionally biased region" description="Basic and acidic residues" evidence="1">
    <location>
        <begin position="234"/>
        <end position="246"/>
    </location>
</feature>
<evidence type="ECO:0000259" key="2">
    <source>
        <dbReference type="Pfam" id="PF18915"/>
    </source>
</evidence>
<sequence length="246" mass="27448">MKRSFFSFLLFGFSLLVVGVSIWRSRAPMATLAADASSSPEEEMVIVSEMKPETEEYPLPYPGFLPDHPLYFLKMTRDRIQLWFTGQPLARAKLLLHYSDKRISASLALAEKGKVGLAVSTATKAEKYLTQAIDAAKLAETRGDNTKDFYRQLFAATEQHEKVLLGVMSRTPDEAQAVVESALAINERSHKEIESKVDDQGESLDGEIQDEIQQEIDGVEDSEDREGEELQEGNEGKDDEKDEGNG</sequence>
<reference evidence="3 4" key="1">
    <citation type="journal article" date="2016" name="Nat. Commun.">
        <title>Thousands of microbial genomes shed light on interconnected biogeochemical processes in an aquifer system.</title>
        <authorList>
            <person name="Anantharaman K."/>
            <person name="Brown C.T."/>
            <person name="Hug L.A."/>
            <person name="Sharon I."/>
            <person name="Castelle C.J."/>
            <person name="Probst A.J."/>
            <person name="Thomas B.C."/>
            <person name="Singh A."/>
            <person name="Wilkins M.J."/>
            <person name="Karaoz U."/>
            <person name="Brodie E.L."/>
            <person name="Williams K.H."/>
            <person name="Hubbard S.S."/>
            <person name="Banfield J.F."/>
        </authorList>
    </citation>
    <scope>NUCLEOTIDE SEQUENCE [LARGE SCALE GENOMIC DNA]</scope>
</reference>
<evidence type="ECO:0000313" key="3">
    <source>
        <dbReference type="EMBL" id="OGY17796.1"/>
    </source>
</evidence>
<dbReference type="Pfam" id="PF18915">
    <property type="entry name" value="DUF5667"/>
    <property type="match status" value="1"/>
</dbReference>
<name>A0A1G1VQX1_9BACT</name>
<feature type="domain" description="DUF5667" evidence="2">
    <location>
        <begin position="64"/>
        <end position="174"/>
    </location>
</feature>
<evidence type="ECO:0000313" key="4">
    <source>
        <dbReference type="Proteomes" id="UP000179233"/>
    </source>
</evidence>
<gene>
    <name evidence="3" type="ORF">A2786_00535</name>
</gene>
<organism evidence="3 4">
    <name type="scientific">Candidatus Chisholmbacteria bacterium RIFCSPHIGHO2_01_FULL_52_32</name>
    <dbReference type="NCBI Taxonomy" id="1797591"/>
    <lineage>
        <taxon>Bacteria</taxon>
        <taxon>Candidatus Chisholmiibacteriota</taxon>
    </lineage>
</organism>